<dbReference type="STRING" id="1166337.SAMN05192580_2744"/>
<evidence type="ECO:0000313" key="1">
    <source>
        <dbReference type="EMBL" id="SFS02905.1"/>
    </source>
</evidence>
<dbReference type="EMBL" id="FOZG01000002">
    <property type="protein sequence ID" value="SFS02905.1"/>
    <property type="molecule type" value="Genomic_DNA"/>
</dbReference>
<organism evidence="1 2">
    <name type="scientific">Sphingomonas jatrophae</name>
    <dbReference type="NCBI Taxonomy" id="1166337"/>
    <lineage>
        <taxon>Bacteria</taxon>
        <taxon>Pseudomonadati</taxon>
        <taxon>Pseudomonadota</taxon>
        <taxon>Alphaproteobacteria</taxon>
        <taxon>Sphingomonadales</taxon>
        <taxon>Sphingomonadaceae</taxon>
        <taxon>Sphingomonas</taxon>
    </lineage>
</organism>
<sequence>MIYHLSIEADVPQRVAQVLAELMGGVATPFPPVTPGSWLALAPDAHNSAVEVYPRGTQLHETPGDADAHGVIAPTSRHCATHFALGVDRNEAEVMAIAAREGWPAKYRKRDGVFGVIELWVEGCLMIEVLTPEMQAEYRQGFTMDAWLAAVARMGLDRQAA</sequence>
<keyword evidence="2" id="KW-1185">Reference proteome</keyword>
<evidence type="ECO:0000313" key="2">
    <source>
        <dbReference type="Proteomes" id="UP000198824"/>
    </source>
</evidence>
<dbReference type="AlphaFoldDB" id="A0A1I6LHC9"/>
<dbReference type="Proteomes" id="UP000198824">
    <property type="component" value="Unassembled WGS sequence"/>
</dbReference>
<protein>
    <recommendedName>
        <fullName evidence="3">Glyoxalase/Bleomycin resistance protein/Dioxygenase superfamily protein</fullName>
    </recommendedName>
</protein>
<gene>
    <name evidence="1" type="ORF">SAMN05192580_2744</name>
</gene>
<dbReference type="RefSeq" id="WP_093315407.1">
    <property type="nucleotide sequence ID" value="NZ_FOZG01000002.1"/>
</dbReference>
<accession>A0A1I6LHC9</accession>
<name>A0A1I6LHC9_9SPHN</name>
<dbReference type="OrthoDB" id="512901at2"/>
<proteinExistence type="predicted"/>
<evidence type="ECO:0008006" key="3">
    <source>
        <dbReference type="Google" id="ProtNLM"/>
    </source>
</evidence>
<reference evidence="1 2" key="1">
    <citation type="submission" date="2016-10" db="EMBL/GenBank/DDBJ databases">
        <authorList>
            <person name="de Groot N.N."/>
        </authorList>
    </citation>
    <scope>NUCLEOTIDE SEQUENCE [LARGE SCALE GENOMIC DNA]</scope>
    <source>
        <strain evidence="1 2">S5-249</strain>
    </source>
</reference>